<keyword evidence="2" id="KW-0472">Membrane</keyword>
<feature type="chain" id="PRO_5042003331" description="Tyrosine-protein kinase ephrin type A/B receptor-like domain-containing protein" evidence="3">
    <location>
        <begin position="26"/>
        <end position="1269"/>
    </location>
</feature>
<dbReference type="CDD" id="cd00185">
    <property type="entry name" value="TNFRSF"/>
    <property type="match status" value="1"/>
</dbReference>
<dbReference type="AlphaFoldDB" id="A0AAE0GNF7"/>
<keyword evidence="6" id="KW-1185">Reference proteome</keyword>
<dbReference type="PANTHER" id="PTHR46967">
    <property type="entry name" value="INSULIN-LIKE GROWTH FACTOR BINDING PROTEIN,N-TERMINAL"/>
    <property type="match status" value="1"/>
</dbReference>
<keyword evidence="2" id="KW-1133">Transmembrane helix</keyword>
<organism evidence="5 6">
    <name type="scientific">Cymbomonas tetramitiformis</name>
    <dbReference type="NCBI Taxonomy" id="36881"/>
    <lineage>
        <taxon>Eukaryota</taxon>
        <taxon>Viridiplantae</taxon>
        <taxon>Chlorophyta</taxon>
        <taxon>Pyramimonadophyceae</taxon>
        <taxon>Pyramimonadales</taxon>
        <taxon>Pyramimonadaceae</taxon>
        <taxon>Cymbomonas</taxon>
    </lineage>
</organism>
<dbReference type="InterPro" id="IPR009030">
    <property type="entry name" value="Growth_fac_rcpt_cys_sf"/>
</dbReference>
<evidence type="ECO:0000313" key="5">
    <source>
        <dbReference type="EMBL" id="KAK3280611.1"/>
    </source>
</evidence>
<feature type="compositionally biased region" description="Basic and acidic residues" evidence="1">
    <location>
        <begin position="1245"/>
        <end position="1254"/>
    </location>
</feature>
<feature type="transmembrane region" description="Helical" evidence="2">
    <location>
        <begin position="457"/>
        <end position="477"/>
    </location>
</feature>
<evidence type="ECO:0000256" key="1">
    <source>
        <dbReference type="SAM" id="MobiDB-lite"/>
    </source>
</evidence>
<dbReference type="SUPFAM" id="SSF57184">
    <property type="entry name" value="Growth factor receptor domain"/>
    <property type="match status" value="1"/>
</dbReference>
<reference evidence="5 6" key="1">
    <citation type="journal article" date="2015" name="Genome Biol. Evol.">
        <title>Comparative Genomics of a Bacterivorous Green Alga Reveals Evolutionary Causalities and Consequences of Phago-Mixotrophic Mode of Nutrition.</title>
        <authorList>
            <person name="Burns J.A."/>
            <person name="Paasch A."/>
            <person name="Narechania A."/>
            <person name="Kim E."/>
        </authorList>
    </citation>
    <scope>NUCLEOTIDE SEQUENCE [LARGE SCALE GENOMIC DNA]</scope>
    <source>
        <strain evidence="5 6">PLY_AMNH</strain>
    </source>
</reference>
<feature type="region of interest" description="Disordered" evidence="1">
    <location>
        <begin position="1245"/>
        <end position="1269"/>
    </location>
</feature>
<proteinExistence type="predicted"/>
<dbReference type="Proteomes" id="UP001190700">
    <property type="component" value="Unassembled WGS sequence"/>
</dbReference>
<feature type="region of interest" description="Disordered" evidence="1">
    <location>
        <begin position="1193"/>
        <end position="1212"/>
    </location>
</feature>
<feature type="transmembrane region" description="Helical" evidence="2">
    <location>
        <begin position="533"/>
        <end position="560"/>
    </location>
</feature>
<keyword evidence="2" id="KW-0812">Transmembrane</keyword>
<dbReference type="Pfam" id="PF07699">
    <property type="entry name" value="Ephrin_rec_like"/>
    <property type="match status" value="1"/>
</dbReference>
<evidence type="ECO:0000313" key="6">
    <source>
        <dbReference type="Proteomes" id="UP001190700"/>
    </source>
</evidence>
<dbReference type="SMART" id="SM01411">
    <property type="entry name" value="Ephrin_rec_like"/>
    <property type="match status" value="2"/>
</dbReference>
<keyword evidence="3" id="KW-0732">Signal</keyword>
<feature type="domain" description="Tyrosine-protein kinase ephrin type A/B receptor-like" evidence="4">
    <location>
        <begin position="224"/>
        <end position="272"/>
    </location>
</feature>
<feature type="transmembrane region" description="Helical" evidence="2">
    <location>
        <begin position="614"/>
        <end position="631"/>
    </location>
</feature>
<dbReference type="PANTHER" id="PTHR46967:SF1">
    <property type="entry name" value="KERATIN-ASSOCIATED PROTEIN 16-1-LIKE"/>
    <property type="match status" value="1"/>
</dbReference>
<feature type="signal peptide" evidence="3">
    <location>
        <begin position="1"/>
        <end position="25"/>
    </location>
</feature>
<dbReference type="Gene3D" id="2.10.50.10">
    <property type="entry name" value="Tumor Necrosis Factor Receptor, subunit A, domain 2"/>
    <property type="match status" value="1"/>
</dbReference>
<sequence length="1269" mass="141508">MAFHHRAFAHFKLLTFCAALPVVRGYLLGDYDYRECWDDNEYRNFGCQDNFNAFWLETPPSVHMPTEFNVSVIVTYPLGWDIDLFERGNGFEINHLNMHACTIGQYCVPQVGPDTSTVFHSTTLKLNATTVDYEQGFASAESILFLTLNPGIWTVFVHLRVMELLDNQTVQHDLAYAFELSVLEEKCDKQKGETFSENGDRCECPPGQYSTDEDPFTCTPCGPGTFQEKSGQRQCDLCAAGSYQENSGGVNCTLCAKGYYTALAGARTYTKCQVSTYADEIGSTQCKACPLYTDNSLYPAFLPSSHPAHQNPEKYIPEQEEECLPKVGYYGPPGKIATLCPEGGNCCRCTSNSFSSFDDGKARLQQINGFNYDEYCTCLSGTTFPYPLPGFVRSEAKEYEHKMIQCVSQISSMIQSFDLGWPDMVNQWAVLQSIVNFDVDFVGPECVLPWWDYKMNFYLQFWLPLTVAFGNACCYGIRRRRIFATRGGCSRIYIENQIADERNNRISSVLSFLAITYHSICIRCFEAWLHLPMLLVSGLVVVAYVVGIPALYAGTVYYGLTHNKLVDTSFQRRFAFMYDNFELEWVFWTVALFLRRLVMAAILVLGAGDPLQQVALAMIALAVAGAAHFFARPYLDTSLDLLDSTSLTNLGFNLLVGTVYYTESLHGMNLVVWKAAYFVTLLMQMFFGVHLFRCQVYEKRNIQTALKAVVPELQNFQSTKSENEVLMNYLMTARPKPSLTMEEFTCIYCELDIIVSHSFKVSRARGIFQLGLELHLSGWLGAMKLLSLHPSLYSPAKAAHALQAASSGSPPLGEKFHVETGSAKVSVDVLRAAAAVDELGRRLQSRMKAMKSTLFDASLDSTIARRVSRAEYEDAWELEVAPARAPGSELLRDGLWMMMIDIMRRQAKGLDGEMDALQEDARDGQEGKAIRCNVMLVVLKHVAVGQIGVLDVVRAAQMDVRSLEKLDQLLSSTMAALAPRKNMLTGARMQSVDLELDDNENGAEPAESVSKIAPQEEIKDNNLDRSQSVARSVLSSFSDLWKVEENRKSQMELLTAAASLFEPDILKEWLASDQSDENLAMFFRLAIFINESIGFGIEEVNPFSAESASVFFQQLLDVCPYLVDWASSAKAEDVAGAASAFHGIWSLDKSDIKILPLLNKSMLPEIASMWLRQKQSAGVQCLEHVCNSMRSKAHKTTTTHQRATAKLADSKRLGSSSADHVVLTHKEIAEIAAEDERAKIAADKERVKISDSRPELASVDSTPISSVAL</sequence>
<feature type="transmembrane region" description="Helical" evidence="2">
    <location>
        <begin position="585"/>
        <end position="607"/>
    </location>
</feature>
<name>A0AAE0GNF7_9CHLO</name>
<accession>A0AAE0GNF7</accession>
<feature type="transmembrane region" description="Helical" evidence="2">
    <location>
        <begin position="671"/>
        <end position="692"/>
    </location>
</feature>
<comment type="caution">
    <text evidence="5">The sequence shown here is derived from an EMBL/GenBank/DDBJ whole genome shotgun (WGS) entry which is preliminary data.</text>
</comment>
<feature type="compositionally biased region" description="Polar residues" evidence="1">
    <location>
        <begin position="1259"/>
        <end position="1269"/>
    </location>
</feature>
<evidence type="ECO:0000259" key="4">
    <source>
        <dbReference type="Pfam" id="PF07699"/>
    </source>
</evidence>
<evidence type="ECO:0000256" key="2">
    <source>
        <dbReference type="SAM" id="Phobius"/>
    </source>
</evidence>
<evidence type="ECO:0000256" key="3">
    <source>
        <dbReference type="SAM" id="SignalP"/>
    </source>
</evidence>
<gene>
    <name evidence="5" type="ORF">CYMTET_11553</name>
</gene>
<dbReference type="EMBL" id="LGRX02004329">
    <property type="protein sequence ID" value="KAK3280611.1"/>
    <property type="molecule type" value="Genomic_DNA"/>
</dbReference>
<dbReference type="InterPro" id="IPR011641">
    <property type="entry name" value="Tyr-kin_ephrin_A/B_rcpt-like"/>
</dbReference>
<protein>
    <recommendedName>
        <fullName evidence="4">Tyrosine-protein kinase ephrin type A/B receptor-like domain-containing protein</fullName>
    </recommendedName>
</protein>